<reference evidence="2" key="2">
    <citation type="submission" date="2019-02" db="EMBL/GenBank/DDBJ databases">
        <title>Opniocepnalus argus Var Kimnra genome.</title>
        <authorList>
            <person name="Zhou C."/>
            <person name="Xiao S."/>
        </authorList>
    </citation>
    <scope>NUCLEOTIDE SEQUENCE [LARGE SCALE GENOMIC DNA]</scope>
</reference>
<proteinExistence type="predicted"/>
<accession>A0A6G1PLY6</accession>
<reference evidence="1 2" key="1">
    <citation type="submission" date="2019-02" db="EMBL/GenBank/DDBJ databases">
        <title>Opniocepnalus argus genome.</title>
        <authorList>
            <person name="Zhou C."/>
            <person name="Xiao S."/>
        </authorList>
    </citation>
    <scope>NUCLEOTIDE SEQUENCE [LARGE SCALE GENOMIC DNA]</scope>
    <source>
        <strain evidence="1">OARG1902GOOAL</strain>
        <tissue evidence="1">Muscle</tissue>
    </source>
</reference>
<name>A0A6G1PLY6_CHAAH</name>
<sequence>MSLMNEVLRVNHNEDRKMNKLPSMHRLRVKGHQKNFFLYSVELIHIKNVTRLIDFWPGLPWKGWSWLDIPG</sequence>
<evidence type="ECO:0000313" key="2">
    <source>
        <dbReference type="Proteomes" id="UP000503349"/>
    </source>
</evidence>
<dbReference type="Proteomes" id="UP000503349">
    <property type="component" value="Chromosome 6"/>
</dbReference>
<dbReference type="EMBL" id="CM015717">
    <property type="protein sequence ID" value="KAF3691341.1"/>
    <property type="molecule type" value="Genomic_DNA"/>
</dbReference>
<dbReference type="AlphaFoldDB" id="A0A6G1PLY6"/>
<keyword evidence="2" id="KW-1185">Reference proteome</keyword>
<organism evidence="1 2">
    <name type="scientific">Channa argus</name>
    <name type="common">Northern snakehead</name>
    <name type="synonym">Ophicephalus argus</name>
    <dbReference type="NCBI Taxonomy" id="215402"/>
    <lineage>
        <taxon>Eukaryota</taxon>
        <taxon>Metazoa</taxon>
        <taxon>Chordata</taxon>
        <taxon>Craniata</taxon>
        <taxon>Vertebrata</taxon>
        <taxon>Euteleostomi</taxon>
        <taxon>Actinopterygii</taxon>
        <taxon>Neopterygii</taxon>
        <taxon>Teleostei</taxon>
        <taxon>Neoteleostei</taxon>
        <taxon>Acanthomorphata</taxon>
        <taxon>Anabantaria</taxon>
        <taxon>Anabantiformes</taxon>
        <taxon>Channoidei</taxon>
        <taxon>Channidae</taxon>
        <taxon>Channa</taxon>
    </lineage>
</organism>
<protein>
    <submittedName>
        <fullName evidence="1">Uncharacterized protein</fullName>
    </submittedName>
</protein>
<gene>
    <name evidence="1" type="ORF">EXN66_Car007016</name>
</gene>
<evidence type="ECO:0000313" key="1">
    <source>
        <dbReference type="EMBL" id="KAF3691341.1"/>
    </source>
</evidence>